<dbReference type="InterPro" id="IPR001091">
    <property type="entry name" value="RM_Methyltransferase"/>
</dbReference>
<reference evidence="7" key="1">
    <citation type="submission" date="2017-09" db="EMBL/GenBank/DDBJ databases">
        <title>Depth-based differentiation of microbial function through sediment-hosted aquifers and enrichment of novel symbionts in the deep terrestrial subsurface.</title>
        <authorList>
            <person name="Probst A.J."/>
            <person name="Ladd B."/>
            <person name="Jarett J.K."/>
            <person name="Geller-Mcgrath D.E."/>
            <person name="Sieber C.M.K."/>
            <person name="Emerson J.B."/>
            <person name="Anantharaman K."/>
            <person name="Thomas B.C."/>
            <person name="Malmstrom R."/>
            <person name="Stieglmeier M."/>
            <person name="Klingl A."/>
            <person name="Woyke T."/>
            <person name="Ryan C.M."/>
            <person name="Banfield J.F."/>
        </authorList>
    </citation>
    <scope>NUCLEOTIDE SEQUENCE [LARGE SCALE GENOMIC DNA]</scope>
</reference>
<dbReference type="PROSITE" id="PS00092">
    <property type="entry name" value="N6_MTASE"/>
    <property type="match status" value="1"/>
</dbReference>
<dbReference type="Pfam" id="PF01555">
    <property type="entry name" value="N6_N4_Mtase"/>
    <property type="match status" value="1"/>
</dbReference>
<gene>
    <name evidence="6" type="ORF">COS11_04610</name>
</gene>
<sequence>MEMVKNRDIIKPNLKYPEDFINKIICGDCLELIKSIPNNSIDVVLTDPPYGLNKDGVRGDADLSLFYNVLPECDRVLKKHSFFVTFFSTKFLPQLFKDNPFNYFWQIVLYCPEGRVKSPIGYTKFMSCVIFKKGNPKIIHWNKDIFVDTPGKMVEPDEGYIDHPTPKPKHFIKEILKMFTKENDLILDPFIGSGATAIACVQLNRKFIGFEIEEKYCKIALERVQKASGSVIKESGNSSLK</sequence>
<proteinExistence type="inferred from homology"/>
<evidence type="ECO:0000256" key="1">
    <source>
        <dbReference type="ARBA" id="ARBA00006594"/>
    </source>
</evidence>
<dbReference type="PRINTS" id="PR00508">
    <property type="entry name" value="S21N4MTFRASE"/>
</dbReference>
<evidence type="ECO:0000259" key="5">
    <source>
        <dbReference type="Pfam" id="PF01555"/>
    </source>
</evidence>
<evidence type="ECO:0000256" key="2">
    <source>
        <dbReference type="ARBA" id="ARBA00022603"/>
    </source>
</evidence>
<dbReference type="EC" id="2.1.1.-" evidence="4"/>
<dbReference type="GO" id="GO:0003677">
    <property type="term" value="F:DNA binding"/>
    <property type="evidence" value="ECO:0007669"/>
    <property type="project" value="InterPro"/>
</dbReference>
<keyword evidence="3" id="KW-0808">Transferase</keyword>
<name>A0A2M7E8D8_9BACT</name>
<evidence type="ECO:0000256" key="4">
    <source>
        <dbReference type="RuleBase" id="RU362026"/>
    </source>
</evidence>
<dbReference type="GO" id="GO:0005737">
    <property type="term" value="C:cytoplasm"/>
    <property type="evidence" value="ECO:0007669"/>
    <property type="project" value="TreeGrafter"/>
</dbReference>
<evidence type="ECO:0000313" key="7">
    <source>
        <dbReference type="Proteomes" id="UP000228886"/>
    </source>
</evidence>
<dbReference type="Gene3D" id="3.40.50.150">
    <property type="entry name" value="Vaccinia Virus protein VP39"/>
    <property type="match status" value="1"/>
</dbReference>
<dbReference type="PANTHER" id="PTHR13370">
    <property type="entry name" value="RNA METHYLASE-RELATED"/>
    <property type="match status" value="1"/>
</dbReference>
<evidence type="ECO:0000256" key="3">
    <source>
        <dbReference type="ARBA" id="ARBA00022679"/>
    </source>
</evidence>
<dbReference type="InterPro" id="IPR002052">
    <property type="entry name" value="DNA_methylase_N6_adenine_CS"/>
</dbReference>
<comment type="caution">
    <text evidence="6">The sequence shown here is derived from an EMBL/GenBank/DDBJ whole genome shotgun (WGS) entry which is preliminary data.</text>
</comment>
<dbReference type="GO" id="GO:0008170">
    <property type="term" value="F:N-methyltransferase activity"/>
    <property type="evidence" value="ECO:0007669"/>
    <property type="project" value="InterPro"/>
</dbReference>
<feature type="domain" description="DNA methylase N-4/N-6" evidence="5">
    <location>
        <begin position="161"/>
        <end position="221"/>
    </location>
</feature>
<keyword evidence="2" id="KW-0489">Methyltransferase</keyword>
<dbReference type="AlphaFoldDB" id="A0A2M7E8D8"/>
<dbReference type="InterPro" id="IPR002941">
    <property type="entry name" value="DNA_methylase_N4/N6"/>
</dbReference>
<dbReference type="GO" id="GO:0032259">
    <property type="term" value="P:methylation"/>
    <property type="evidence" value="ECO:0007669"/>
    <property type="project" value="UniProtKB-KW"/>
</dbReference>
<dbReference type="EMBL" id="PETL01000221">
    <property type="protein sequence ID" value="PIV63974.1"/>
    <property type="molecule type" value="Genomic_DNA"/>
</dbReference>
<dbReference type="SUPFAM" id="SSF53335">
    <property type="entry name" value="S-adenosyl-L-methionine-dependent methyltransferases"/>
    <property type="match status" value="1"/>
</dbReference>
<evidence type="ECO:0000313" key="6">
    <source>
        <dbReference type="EMBL" id="PIV63974.1"/>
    </source>
</evidence>
<organism evidence="6 7">
    <name type="scientific">bacterium (Candidatus Ratteibacteria) CG01_land_8_20_14_3_00_40_19</name>
    <dbReference type="NCBI Taxonomy" id="2014290"/>
    <lineage>
        <taxon>Bacteria</taxon>
        <taxon>Candidatus Ratteibacteria</taxon>
    </lineage>
</organism>
<dbReference type="InterPro" id="IPR029063">
    <property type="entry name" value="SAM-dependent_MTases_sf"/>
</dbReference>
<protein>
    <recommendedName>
        <fullName evidence="4">Methyltransferase</fullName>
        <ecNumber evidence="4">2.1.1.-</ecNumber>
    </recommendedName>
</protein>
<dbReference type="PANTHER" id="PTHR13370:SF3">
    <property type="entry name" value="TRNA (GUANINE(10)-N2)-METHYLTRANSFERASE HOMOLOG"/>
    <property type="match status" value="1"/>
</dbReference>
<accession>A0A2M7E8D8</accession>
<comment type="similarity">
    <text evidence="1 4">Belongs to the N(4)/N(6)-methyltransferase family.</text>
</comment>
<dbReference type="Proteomes" id="UP000228886">
    <property type="component" value="Unassembled WGS sequence"/>
</dbReference>